<evidence type="ECO:0000313" key="11">
    <source>
        <dbReference type="Proteomes" id="UP000657177"/>
    </source>
</evidence>
<keyword evidence="2 8" id="KW-0436">Ligase</keyword>
<dbReference type="InterPro" id="IPR002305">
    <property type="entry name" value="aa-tRNA-synth_Ic"/>
</dbReference>
<feature type="binding site" evidence="8">
    <location>
        <begin position="10"/>
        <end position="12"/>
    </location>
    <ligand>
        <name>ATP</name>
        <dbReference type="ChEBI" id="CHEBI:30616"/>
    </ligand>
</feature>
<keyword evidence="8" id="KW-0963">Cytoplasm</keyword>
<dbReference type="HAMAP" id="MF_00140_B">
    <property type="entry name" value="Trp_tRNA_synth_B"/>
    <property type="match status" value="1"/>
</dbReference>
<evidence type="ECO:0000256" key="9">
    <source>
        <dbReference type="RuleBase" id="RU363036"/>
    </source>
</evidence>
<dbReference type="PRINTS" id="PR01039">
    <property type="entry name" value="TRNASYNTHTRP"/>
</dbReference>
<evidence type="ECO:0000256" key="2">
    <source>
        <dbReference type="ARBA" id="ARBA00022598"/>
    </source>
</evidence>
<dbReference type="PROSITE" id="PS00178">
    <property type="entry name" value="AA_TRNA_LIGASE_I"/>
    <property type="match status" value="1"/>
</dbReference>
<dbReference type="Gene3D" id="3.40.50.620">
    <property type="entry name" value="HUPs"/>
    <property type="match status" value="1"/>
</dbReference>
<evidence type="ECO:0000256" key="6">
    <source>
        <dbReference type="ARBA" id="ARBA00023146"/>
    </source>
</evidence>
<dbReference type="PANTHER" id="PTHR43766">
    <property type="entry name" value="TRYPTOPHAN--TRNA LIGASE, MITOCHONDRIAL"/>
    <property type="match status" value="1"/>
</dbReference>
<dbReference type="AlphaFoldDB" id="A0A8J6I2J6"/>
<protein>
    <recommendedName>
        <fullName evidence="8">Tryptophan--tRNA ligase</fullName>
        <ecNumber evidence="8">6.1.1.2</ecNumber>
    </recommendedName>
    <alternativeName>
        <fullName evidence="8">Tryptophanyl-tRNA synthetase</fullName>
        <shortName evidence="8">TrpRS</shortName>
    </alternativeName>
</protein>
<organism evidence="10 11">
    <name type="scientific">Capillibacterium thermochitinicola</name>
    <dbReference type="NCBI Taxonomy" id="2699427"/>
    <lineage>
        <taxon>Bacteria</taxon>
        <taxon>Bacillati</taxon>
        <taxon>Bacillota</taxon>
        <taxon>Capillibacterium</taxon>
    </lineage>
</organism>
<dbReference type="InterPro" id="IPR014729">
    <property type="entry name" value="Rossmann-like_a/b/a_fold"/>
</dbReference>
<keyword evidence="5 8" id="KW-0648">Protein biosynthesis</keyword>
<dbReference type="InterPro" id="IPR001412">
    <property type="entry name" value="aa-tRNA-synth_I_CS"/>
</dbReference>
<evidence type="ECO:0000256" key="3">
    <source>
        <dbReference type="ARBA" id="ARBA00022741"/>
    </source>
</evidence>
<evidence type="ECO:0000256" key="8">
    <source>
        <dbReference type="HAMAP-Rule" id="MF_00140"/>
    </source>
</evidence>
<sequence>MKKRVFSGVQPSGSLTLGNYLGAIRNFVTLQHEADCFFCVVDLHALTVPQDPVALKENIKNTARIFVAAGIDPEISTIFVQSQVPAHSELSWLLECHTYIGELRRMTQFKDKAKKHEVVTTGLMTYPVLMAADILLYNTDLVPVGEDQKQHLELTRDLALRINNRFGEEVFKVPEPYIPPRSQGGRIMSLTDPAEKMSKSSPNPKSYIALLDSPDVIKKKIMSAVTDSEAAIRYDEENKPAVSNLMVIYSLCSGKSIAEITAQYEGCGYGQFKKDLAELVVETLRPLQQKVAELSAPGAIESILEAGAAKARAAAAPQLQRFQEKLGLR</sequence>
<dbReference type="SUPFAM" id="SSF52374">
    <property type="entry name" value="Nucleotidylyl transferase"/>
    <property type="match status" value="1"/>
</dbReference>
<name>A0A8J6I2J6_9FIRM</name>
<dbReference type="InterPro" id="IPR002306">
    <property type="entry name" value="Trp-tRNA-ligase"/>
</dbReference>
<dbReference type="NCBIfam" id="TIGR00233">
    <property type="entry name" value="trpS"/>
    <property type="match status" value="1"/>
</dbReference>
<evidence type="ECO:0000313" key="10">
    <source>
        <dbReference type="EMBL" id="MBA2133524.1"/>
    </source>
</evidence>
<dbReference type="GO" id="GO:0004830">
    <property type="term" value="F:tryptophan-tRNA ligase activity"/>
    <property type="evidence" value="ECO:0007669"/>
    <property type="project" value="UniProtKB-UniRule"/>
</dbReference>
<comment type="function">
    <text evidence="8">Catalyzes the attachment of tryptophan to tRNA(Trp).</text>
</comment>
<dbReference type="FunFam" id="1.10.240.10:FF:000002">
    <property type="entry name" value="Tryptophan--tRNA ligase"/>
    <property type="match status" value="1"/>
</dbReference>
<dbReference type="InterPro" id="IPR050203">
    <property type="entry name" value="Trp-tRNA_synthetase"/>
</dbReference>
<dbReference type="Proteomes" id="UP000657177">
    <property type="component" value="Unassembled WGS sequence"/>
</dbReference>
<comment type="catalytic activity">
    <reaction evidence="7 8">
        <text>tRNA(Trp) + L-tryptophan + ATP = L-tryptophyl-tRNA(Trp) + AMP + diphosphate + H(+)</text>
        <dbReference type="Rhea" id="RHEA:24080"/>
        <dbReference type="Rhea" id="RHEA-COMP:9671"/>
        <dbReference type="Rhea" id="RHEA-COMP:9705"/>
        <dbReference type="ChEBI" id="CHEBI:15378"/>
        <dbReference type="ChEBI" id="CHEBI:30616"/>
        <dbReference type="ChEBI" id="CHEBI:33019"/>
        <dbReference type="ChEBI" id="CHEBI:57912"/>
        <dbReference type="ChEBI" id="CHEBI:78442"/>
        <dbReference type="ChEBI" id="CHEBI:78535"/>
        <dbReference type="ChEBI" id="CHEBI:456215"/>
        <dbReference type="EC" id="6.1.1.2"/>
    </reaction>
</comment>
<keyword evidence="4 8" id="KW-0067">ATP-binding</keyword>
<feature type="binding site" evidence="8">
    <location>
        <position position="187"/>
    </location>
    <ligand>
        <name>ATP</name>
        <dbReference type="ChEBI" id="CHEBI:30616"/>
    </ligand>
</feature>
<evidence type="ECO:0000256" key="7">
    <source>
        <dbReference type="ARBA" id="ARBA00049929"/>
    </source>
</evidence>
<dbReference type="RefSeq" id="WP_181339983.1">
    <property type="nucleotide sequence ID" value="NZ_JAAKDE010000015.1"/>
</dbReference>
<feature type="binding site" evidence="8">
    <location>
        <begin position="196"/>
        <end position="200"/>
    </location>
    <ligand>
        <name>ATP</name>
        <dbReference type="ChEBI" id="CHEBI:30616"/>
    </ligand>
</feature>
<keyword evidence="11" id="KW-1185">Reference proteome</keyword>
<dbReference type="GO" id="GO:0005524">
    <property type="term" value="F:ATP binding"/>
    <property type="evidence" value="ECO:0007669"/>
    <property type="project" value="UniProtKB-UniRule"/>
</dbReference>
<feature type="binding site" evidence="8">
    <location>
        <position position="133"/>
    </location>
    <ligand>
        <name>L-tryptophan</name>
        <dbReference type="ChEBI" id="CHEBI:57912"/>
    </ligand>
</feature>
<gene>
    <name evidence="8 10" type="primary">trpS</name>
    <name evidence="10" type="ORF">G5B42_08220</name>
</gene>
<keyword evidence="3 8" id="KW-0547">Nucleotide-binding</keyword>
<dbReference type="GO" id="GO:0005829">
    <property type="term" value="C:cytosol"/>
    <property type="evidence" value="ECO:0007669"/>
    <property type="project" value="TreeGrafter"/>
</dbReference>
<comment type="caution">
    <text evidence="10">The sequence shown here is derived from an EMBL/GenBank/DDBJ whole genome shotgun (WGS) entry which is preliminary data.</text>
</comment>
<evidence type="ECO:0000256" key="5">
    <source>
        <dbReference type="ARBA" id="ARBA00022917"/>
    </source>
</evidence>
<dbReference type="PANTHER" id="PTHR43766:SF1">
    <property type="entry name" value="TRYPTOPHAN--TRNA LIGASE, MITOCHONDRIAL"/>
    <property type="match status" value="1"/>
</dbReference>
<dbReference type="GO" id="GO:0006436">
    <property type="term" value="P:tryptophanyl-tRNA aminoacylation"/>
    <property type="evidence" value="ECO:0007669"/>
    <property type="project" value="UniProtKB-UniRule"/>
</dbReference>
<dbReference type="CDD" id="cd00806">
    <property type="entry name" value="TrpRS_core"/>
    <property type="match status" value="1"/>
</dbReference>
<feature type="short sequence motif" description="'KMSKS' region" evidence="8">
    <location>
        <begin position="196"/>
        <end position="200"/>
    </location>
</feature>
<proteinExistence type="inferred from homology"/>
<dbReference type="Gene3D" id="1.10.240.10">
    <property type="entry name" value="Tyrosyl-Transfer RNA Synthetase"/>
    <property type="match status" value="1"/>
</dbReference>
<dbReference type="InterPro" id="IPR024109">
    <property type="entry name" value="Trp-tRNA-ligase_bac-type"/>
</dbReference>
<dbReference type="Pfam" id="PF00579">
    <property type="entry name" value="tRNA-synt_1b"/>
    <property type="match status" value="1"/>
</dbReference>
<feature type="short sequence motif" description="'HIGH' region" evidence="8">
    <location>
        <begin position="11"/>
        <end position="19"/>
    </location>
</feature>
<dbReference type="EMBL" id="JAAKDE010000015">
    <property type="protein sequence ID" value="MBA2133524.1"/>
    <property type="molecule type" value="Genomic_DNA"/>
</dbReference>
<comment type="similarity">
    <text evidence="1 8 9">Belongs to the class-I aminoacyl-tRNA synthetase family.</text>
</comment>
<dbReference type="EC" id="6.1.1.2" evidence="8"/>
<accession>A0A8J6I2J6</accession>
<reference evidence="10" key="1">
    <citation type="submission" date="2020-06" db="EMBL/GenBank/DDBJ databases">
        <title>Novel chitinolytic bacterium.</title>
        <authorList>
            <person name="Ungkulpasvich U."/>
            <person name="Kosugi A."/>
            <person name="Uke A."/>
        </authorList>
    </citation>
    <scope>NUCLEOTIDE SEQUENCE</scope>
    <source>
        <strain evidence="10">UUS1-1</strain>
    </source>
</reference>
<comment type="subunit">
    <text evidence="8">Homodimer.</text>
</comment>
<feature type="binding site" evidence="8">
    <location>
        <begin position="18"/>
        <end position="19"/>
    </location>
    <ligand>
        <name>ATP</name>
        <dbReference type="ChEBI" id="CHEBI:30616"/>
    </ligand>
</feature>
<keyword evidence="6 8" id="KW-0030">Aminoacyl-tRNA synthetase</keyword>
<comment type="subcellular location">
    <subcellularLocation>
        <location evidence="8">Cytoplasm</location>
    </subcellularLocation>
</comment>
<evidence type="ECO:0000256" key="4">
    <source>
        <dbReference type="ARBA" id="ARBA00022840"/>
    </source>
</evidence>
<evidence type="ECO:0000256" key="1">
    <source>
        <dbReference type="ARBA" id="ARBA00005594"/>
    </source>
</evidence>
<feature type="binding site" evidence="8">
    <location>
        <begin position="145"/>
        <end position="147"/>
    </location>
    <ligand>
        <name>ATP</name>
        <dbReference type="ChEBI" id="CHEBI:30616"/>
    </ligand>
</feature>